<evidence type="ECO:0000313" key="11">
    <source>
        <dbReference type="Proteomes" id="UP000275925"/>
    </source>
</evidence>
<feature type="transmembrane region" description="Helical" evidence="8">
    <location>
        <begin position="138"/>
        <end position="154"/>
    </location>
</feature>
<dbReference type="PANTHER" id="PTHR33908:SF11">
    <property type="entry name" value="MEMBRANE PROTEIN"/>
    <property type="match status" value="1"/>
</dbReference>
<keyword evidence="4" id="KW-0808">Transferase</keyword>
<accession>A0A388TER1</accession>
<comment type="subcellular location">
    <subcellularLocation>
        <location evidence="1">Cell membrane</location>
        <topology evidence="1">Multi-pass membrane protein</topology>
    </subcellularLocation>
</comment>
<dbReference type="PANTHER" id="PTHR33908">
    <property type="entry name" value="MANNOSYLTRANSFERASE YKCB-RELATED"/>
    <property type="match status" value="1"/>
</dbReference>
<keyword evidence="3 10" id="KW-0328">Glycosyltransferase</keyword>
<dbReference type="InterPro" id="IPR050297">
    <property type="entry name" value="LipidA_mod_glycosyltrf_83"/>
</dbReference>
<dbReference type="InterPro" id="IPR038731">
    <property type="entry name" value="RgtA/B/C-like"/>
</dbReference>
<keyword evidence="6 8" id="KW-1133">Transmembrane helix</keyword>
<feature type="transmembrane region" description="Helical" evidence="8">
    <location>
        <begin position="80"/>
        <end position="101"/>
    </location>
</feature>
<feature type="transmembrane region" description="Helical" evidence="8">
    <location>
        <begin position="353"/>
        <end position="373"/>
    </location>
</feature>
<comment type="caution">
    <text evidence="10">The sequence shown here is derived from an EMBL/GenBank/DDBJ whole genome shotgun (WGS) entry which is preliminary data.</text>
</comment>
<dbReference type="GO" id="GO:0005886">
    <property type="term" value="C:plasma membrane"/>
    <property type="evidence" value="ECO:0007669"/>
    <property type="project" value="UniProtKB-SubCell"/>
</dbReference>
<feature type="transmembrane region" description="Helical" evidence="8">
    <location>
        <begin position="200"/>
        <end position="218"/>
    </location>
</feature>
<dbReference type="Proteomes" id="UP000275925">
    <property type="component" value="Unassembled WGS sequence"/>
</dbReference>
<evidence type="ECO:0000259" key="9">
    <source>
        <dbReference type="Pfam" id="PF13231"/>
    </source>
</evidence>
<name>A0A388TER1_9BACT</name>
<dbReference type="Pfam" id="PF13231">
    <property type="entry name" value="PMT_2"/>
    <property type="match status" value="1"/>
</dbReference>
<evidence type="ECO:0000256" key="2">
    <source>
        <dbReference type="ARBA" id="ARBA00022475"/>
    </source>
</evidence>
<dbReference type="AlphaFoldDB" id="A0A388TER1"/>
<evidence type="ECO:0000256" key="3">
    <source>
        <dbReference type="ARBA" id="ARBA00022676"/>
    </source>
</evidence>
<dbReference type="EMBL" id="BGZO01000003">
    <property type="protein sequence ID" value="GBR75523.1"/>
    <property type="molecule type" value="Genomic_DNA"/>
</dbReference>
<feature type="transmembrane region" description="Helical" evidence="8">
    <location>
        <begin position="318"/>
        <end position="341"/>
    </location>
</feature>
<feature type="transmembrane region" description="Helical" evidence="8">
    <location>
        <begin position="113"/>
        <end position="131"/>
    </location>
</feature>
<keyword evidence="7 8" id="KW-0472">Membrane</keyword>
<keyword evidence="2" id="KW-1003">Cell membrane</keyword>
<keyword evidence="11" id="KW-1185">Reference proteome</keyword>
<reference evidence="10 11" key="1">
    <citation type="journal article" date="2019" name="ISME J.">
        <title>Genome analyses of uncultured TG2/ZB3 bacteria in 'Margulisbacteria' specifically attached to ectosymbiotic spirochetes of protists in the termite gut.</title>
        <authorList>
            <person name="Utami Y.D."/>
            <person name="Kuwahara H."/>
            <person name="Igai K."/>
            <person name="Murakami T."/>
            <person name="Sugaya K."/>
            <person name="Morikawa T."/>
            <person name="Nagura Y."/>
            <person name="Yuki M."/>
            <person name="Deevong P."/>
            <person name="Inoue T."/>
            <person name="Kihara K."/>
            <person name="Lo N."/>
            <person name="Yamada A."/>
            <person name="Ohkuma M."/>
            <person name="Hongoh Y."/>
        </authorList>
    </citation>
    <scope>NUCLEOTIDE SEQUENCE [LARGE SCALE GENOMIC DNA]</scope>
    <source>
        <strain evidence="10">NkOx7-02</strain>
    </source>
</reference>
<proteinExistence type="predicted"/>
<protein>
    <submittedName>
        <fullName evidence="10">Dolichyl-phosphate-mannose-protein mannosyltransferase family</fullName>
    </submittedName>
</protein>
<evidence type="ECO:0000256" key="1">
    <source>
        <dbReference type="ARBA" id="ARBA00004651"/>
    </source>
</evidence>
<evidence type="ECO:0000313" key="10">
    <source>
        <dbReference type="EMBL" id="GBR75523.1"/>
    </source>
</evidence>
<sequence>MNFFKQLVNHKYYWLFILLGGFFLRALAGLYWQHQQLPDYHSQYAPTAEALAAGLGYGMAKPPGFILFLAALVKIFGQTSYIYPSILVQSVVALLLCYFLYKITTAIFNSETAGRWAAGLGAFYPWLIFYATQLSMEHWFVFWVVLSIYCSIIFDQKRDWPSAVLLGLVFGFTSWVRTVFLPYVVLAVAFFLFRKIPWPKIVMVGLLVLCFIGSWGTYNYCRGGEWSFTGGNADHNLYLGLNPLNKTGGGIWGEEAPPLEEIYKIMNSLPPDKRQTWYKDEVKKFVRENPRQVLILAVKKMYIFWRPYPRAPQYTNPLTSTVIFCSFVPLVLLAAYTLWIFRQAKNYVLLTYPLLYIVQLNAIHLVFAGSLVYRFPIEPLLICLAAYGLDNILRRVID</sequence>
<evidence type="ECO:0000256" key="4">
    <source>
        <dbReference type="ARBA" id="ARBA00022679"/>
    </source>
</evidence>
<feature type="transmembrane region" description="Helical" evidence="8">
    <location>
        <begin position="52"/>
        <end position="73"/>
    </location>
</feature>
<organism evidence="10 11">
    <name type="scientific">Candidatus Termititenax persephonae</name>
    <dbReference type="NCBI Taxonomy" id="2218525"/>
    <lineage>
        <taxon>Bacteria</taxon>
        <taxon>Bacillati</taxon>
        <taxon>Candidatus Margulisiibacteriota</taxon>
        <taxon>Candidatus Termititenacia</taxon>
        <taxon>Candidatus Termititenacales</taxon>
        <taxon>Candidatus Termititenacaceae</taxon>
        <taxon>Candidatus Termititenax</taxon>
    </lineage>
</organism>
<evidence type="ECO:0000256" key="8">
    <source>
        <dbReference type="SAM" id="Phobius"/>
    </source>
</evidence>
<feature type="transmembrane region" description="Helical" evidence="8">
    <location>
        <begin position="174"/>
        <end position="193"/>
    </location>
</feature>
<keyword evidence="5 8" id="KW-0812">Transmembrane</keyword>
<evidence type="ECO:0000256" key="5">
    <source>
        <dbReference type="ARBA" id="ARBA00022692"/>
    </source>
</evidence>
<evidence type="ECO:0000256" key="7">
    <source>
        <dbReference type="ARBA" id="ARBA00023136"/>
    </source>
</evidence>
<dbReference type="GO" id="GO:0009103">
    <property type="term" value="P:lipopolysaccharide biosynthetic process"/>
    <property type="evidence" value="ECO:0007669"/>
    <property type="project" value="UniProtKB-ARBA"/>
</dbReference>
<feature type="transmembrane region" description="Helical" evidence="8">
    <location>
        <begin position="12"/>
        <end position="32"/>
    </location>
</feature>
<dbReference type="GO" id="GO:0016763">
    <property type="term" value="F:pentosyltransferase activity"/>
    <property type="evidence" value="ECO:0007669"/>
    <property type="project" value="TreeGrafter"/>
</dbReference>
<evidence type="ECO:0000256" key="6">
    <source>
        <dbReference type="ARBA" id="ARBA00022989"/>
    </source>
</evidence>
<gene>
    <name evidence="10" type="ORF">NO2_0190</name>
</gene>
<feature type="domain" description="Glycosyltransferase RgtA/B/C/D-like" evidence="9">
    <location>
        <begin position="61"/>
        <end position="210"/>
    </location>
</feature>